<accession>A0A454HHI0</accession>
<dbReference type="CDD" id="cd09644">
    <property type="entry name" value="Csn2"/>
    <property type="match status" value="1"/>
</dbReference>
<dbReference type="InterPro" id="IPR038600">
    <property type="entry name" value="Csn2_sf"/>
</dbReference>
<reference evidence="1 2" key="1">
    <citation type="submission" date="2018-08" db="EMBL/GenBank/DDBJ databases">
        <title>A genome reference for cultivated species of the human gut microbiota.</title>
        <authorList>
            <person name="Zou Y."/>
            <person name="Xue W."/>
            <person name="Luo G."/>
        </authorList>
    </citation>
    <scope>NUCLEOTIDE SEQUENCE [LARGE SCALE GENOMIC DNA]</scope>
    <source>
        <strain evidence="1 2">AM37-4AC</strain>
    </source>
</reference>
<dbReference type="InterPro" id="IPR010146">
    <property type="entry name" value="CRISPR-assoc_prot_Csn2-typ"/>
</dbReference>
<protein>
    <submittedName>
        <fullName evidence="1">Type II-A CRISPR-associated protein Csn2</fullName>
    </submittedName>
</protein>
<gene>
    <name evidence="1" type="primary">csn2</name>
    <name evidence="1" type="ORF">DW859_09425</name>
</gene>
<organism evidence="1 2">
    <name type="scientific">Blautia obeum</name>
    <dbReference type="NCBI Taxonomy" id="40520"/>
    <lineage>
        <taxon>Bacteria</taxon>
        <taxon>Bacillati</taxon>
        <taxon>Bacillota</taxon>
        <taxon>Clostridia</taxon>
        <taxon>Lachnospirales</taxon>
        <taxon>Lachnospiraceae</taxon>
        <taxon>Blautia</taxon>
    </lineage>
</organism>
<sequence length="223" mass="26242">MKLIHFGLSGTLLDDGIDFAEWIIESPESFSGYVLELSTQIDGNEGQFVLSEKNKELDLAKKAELIFNPLTVDINERKILNKLYMELSDLSKGEEMYIKTVELLRHLQEYMLELEQCTEYILEFDQETDMSALLKAVNIHYETRDMDFLERLVQYMKVLAAVVEIKVFMFVNLRSYLTEHQMQEVIKEMKYQNIKGLFIESQQRSCMKGVKQYIIDVDRCEIY</sequence>
<dbReference type="Gene3D" id="3.40.50.11940">
    <property type="match status" value="2"/>
</dbReference>
<dbReference type="RefSeq" id="WP_117997683.1">
    <property type="nucleotide sequence ID" value="NZ_QSHL01000005.1"/>
</dbReference>
<evidence type="ECO:0000313" key="1">
    <source>
        <dbReference type="EMBL" id="RHC06917.1"/>
    </source>
</evidence>
<dbReference type="Pfam" id="PF09711">
    <property type="entry name" value="Cas_Csn2"/>
    <property type="match status" value="1"/>
</dbReference>
<comment type="caution">
    <text evidence="1">The sequence shown here is derived from an EMBL/GenBank/DDBJ whole genome shotgun (WGS) entry which is preliminary data.</text>
</comment>
<dbReference type="EMBL" id="QSHL01000005">
    <property type="protein sequence ID" value="RHC06917.1"/>
    <property type="molecule type" value="Genomic_DNA"/>
</dbReference>
<dbReference type="NCBIfam" id="TIGR01866">
    <property type="entry name" value="cas_Csn2"/>
    <property type="match status" value="1"/>
</dbReference>
<dbReference type="Proteomes" id="UP000265808">
    <property type="component" value="Unassembled WGS sequence"/>
</dbReference>
<name>A0A454HHI0_9FIRM</name>
<dbReference type="AlphaFoldDB" id="A0A454HHI0"/>
<evidence type="ECO:0000313" key="2">
    <source>
        <dbReference type="Proteomes" id="UP000265808"/>
    </source>
</evidence>
<proteinExistence type="predicted"/>